<dbReference type="GO" id="GO:0019748">
    <property type="term" value="P:secondary metabolic process"/>
    <property type="evidence" value="ECO:0007669"/>
    <property type="project" value="TreeGrafter"/>
</dbReference>
<organism evidence="3 4">
    <name type="scientific">Apodospora peruviana</name>
    <dbReference type="NCBI Taxonomy" id="516989"/>
    <lineage>
        <taxon>Eukaryota</taxon>
        <taxon>Fungi</taxon>
        <taxon>Dikarya</taxon>
        <taxon>Ascomycota</taxon>
        <taxon>Pezizomycotina</taxon>
        <taxon>Sordariomycetes</taxon>
        <taxon>Sordariomycetidae</taxon>
        <taxon>Sordariales</taxon>
        <taxon>Lasiosphaeriaceae</taxon>
        <taxon>Apodospora</taxon>
    </lineage>
</organism>
<gene>
    <name evidence="3" type="ORF">B0H66DRAFT_575956</name>
</gene>
<keyword evidence="1 3" id="KW-0378">Hydrolase</keyword>
<evidence type="ECO:0000313" key="3">
    <source>
        <dbReference type="EMBL" id="KAK3315824.1"/>
    </source>
</evidence>
<dbReference type="InterPro" id="IPR050593">
    <property type="entry name" value="LovG"/>
</dbReference>
<dbReference type="PANTHER" id="PTHR48070">
    <property type="entry name" value="ESTERASE OVCA2"/>
    <property type="match status" value="1"/>
</dbReference>
<evidence type="ECO:0000313" key="4">
    <source>
        <dbReference type="Proteomes" id="UP001283341"/>
    </source>
</evidence>
<evidence type="ECO:0000256" key="1">
    <source>
        <dbReference type="ARBA" id="ARBA00022801"/>
    </source>
</evidence>
<keyword evidence="4" id="KW-1185">Reference proteome</keyword>
<dbReference type="EMBL" id="JAUEDM010000005">
    <property type="protein sequence ID" value="KAK3315824.1"/>
    <property type="molecule type" value="Genomic_DNA"/>
</dbReference>
<accession>A0AAE0I034</accession>
<dbReference type="GO" id="GO:0005737">
    <property type="term" value="C:cytoplasm"/>
    <property type="evidence" value="ECO:0007669"/>
    <property type="project" value="TreeGrafter"/>
</dbReference>
<dbReference type="GO" id="GO:0016787">
    <property type="term" value="F:hydrolase activity"/>
    <property type="evidence" value="ECO:0007669"/>
    <property type="project" value="UniProtKB-KW"/>
</dbReference>
<protein>
    <submittedName>
        <fullName evidence="3">Serine hydrolase FSH</fullName>
    </submittedName>
</protein>
<reference evidence="3" key="2">
    <citation type="submission" date="2023-06" db="EMBL/GenBank/DDBJ databases">
        <authorList>
            <consortium name="Lawrence Berkeley National Laboratory"/>
            <person name="Haridas S."/>
            <person name="Hensen N."/>
            <person name="Bonometti L."/>
            <person name="Westerberg I."/>
            <person name="Brannstrom I.O."/>
            <person name="Guillou S."/>
            <person name="Cros-Aarteil S."/>
            <person name="Calhoun S."/>
            <person name="Kuo A."/>
            <person name="Mondo S."/>
            <person name="Pangilinan J."/>
            <person name="Riley R."/>
            <person name="Labutti K."/>
            <person name="Andreopoulos B."/>
            <person name="Lipzen A."/>
            <person name="Chen C."/>
            <person name="Yanf M."/>
            <person name="Daum C."/>
            <person name="Ng V."/>
            <person name="Clum A."/>
            <person name="Steindorff A."/>
            <person name="Ohm R."/>
            <person name="Martin F."/>
            <person name="Silar P."/>
            <person name="Natvig D."/>
            <person name="Lalanne C."/>
            <person name="Gautier V."/>
            <person name="Ament-Velasquez S.L."/>
            <person name="Kruys A."/>
            <person name="Hutchinson M.I."/>
            <person name="Powell A.J."/>
            <person name="Barry K."/>
            <person name="Miller A.N."/>
            <person name="Grigoriev I.V."/>
            <person name="Debuchy R."/>
            <person name="Gladieux P."/>
            <person name="Thoren M.H."/>
            <person name="Johannesson H."/>
        </authorList>
    </citation>
    <scope>NUCLEOTIDE SEQUENCE</scope>
    <source>
        <strain evidence="3">CBS 118394</strain>
    </source>
</reference>
<proteinExistence type="predicted"/>
<feature type="domain" description="Serine hydrolase" evidence="2">
    <location>
        <begin position="2"/>
        <end position="238"/>
    </location>
</feature>
<dbReference type="GO" id="GO:0005634">
    <property type="term" value="C:nucleus"/>
    <property type="evidence" value="ECO:0007669"/>
    <property type="project" value="TreeGrafter"/>
</dbReference>
<reference evidence="3" key="1">
    <citation type="journal article" date="2023" name="Mol. Phylogenet. Evol.">
        <title>Genome-scale phylogeny and comparative genomics of the fungal order Sordariales.</title>
        <authorList>
            <person name="Hensen N."/>
            <person name="Bonometti L."/>
            <person name="Westerberg I."/>
            <person name="Brannstrom I.O."/>
            <person name="Guillou S."/>
            <person name="Cros-Aarteil S."/>
            <person name="Calhoun S."/>
            <person name="Haridas S."/>
            <person name="Kuo A."/>
            <person name="Mondo S."/>
            <person name="Pangilinan J."/>
            <person name="Riley R."/>
            <person name="LaButti K."/>
            <person name="Andreopoulos B."/>
            <person name="Lipzen A."/>
            <person name="Chen C."/>
            <person name="Yan M."/>
            <person name="Daum C."/>
            <person name="Ng V."/>
            <person name="Clum A."/>
            <person name="Steindorff A."/>
            <person name="Ohm R.A."/>
            <person name="Martin F."/>
            <person name="Silar P."/>
            <person name="Natvig D.O."/>
            <person name="Lalanne C."/>
            <person name="Gautier V."/>
            <person name="Ament-Velasquez S.L."/>
            <person name="Kruys A."/>
            <person name="Hutchinson M.I."/>
            <person name="Powell A.J."/>
            <person name="Barry K."/>
            <person name="Miller A.N."/>
            <person name="Grigoriev I.V."/>
            <person name="Debuchy R."/>
            <person name="Gladieux P."/>
            <person name="Hiltunen Thoren M."/>
            <person name="Johannesson H."/>
        </authorList>
    </citation>
    <scope>NUCLEOTIDE SEQUENCE</scope>
    <source>
        <strain evidence="3">CBS 118394</strain>
    </source>
</reference>
<dbReference type="InterPro" id="IPR005645">
    <property type="entry name" value="FSH-like_dom"/>
</dbReference>
<dbReference type="PANTHER" id="PTHR48070:SF4">
    <property type="entry name" value="ESTERASE ALNB"/>
    <property type="match status" value="1"/>
</dbReference>
<evidence type="ECO:0000259" key="2">
    <source>
        <dbReference type="Pfam" id="PF03959"/>
    </source>
</evidence>
<dbReference type="Gene3D" id="3.40.50.1820">
    <property type="entry name" value="alpha/beta hydrolase"/>
    <property type="match status" value="1"/>
</dbReference>
<name>A0AAE0I034_9PEZI</name>
<dbReference type="AlphaFoldDB" id="A0AAE0I034"/>
<comment type="caution">
    <text evidence="3">The sequence shown here is derived from an EMBL/GenBank/DDBJ whole genome shotgun (WGS) entry which is preliminary data.</text>
</comment>
<dbReference type="Pfam" id="PF03959">
    <property type="entry name" value="FSH1"/>
    <property type="match status" value="1"/>
</dbReference>
<dbReference type="SUPFAM" id="SSF53474">
    <property type="entry name" value="alpha/beta-Hydrolases"/>
    <property type="match status" value="1"/>
</dbReference>
<dbReference type="Proteomes" id="UP001283341">
    <property type="component" value="Unassembled WGS sequence"/>
</dbReference>
<dbReference type="InterPro" id="IPR029058">
    <property type="entry name" value="AB_hydrolase_fold"/>
</dbReference>
<sequence length="255" mass="28352">MRKFLCLPGALTNAQTMSVQLGPIVKELESDKTATFHFTQGTIEESPPEDIAYWFGTPPHLRFFKYEAGVEPLSILNGLRDFEHDGTPEEAMREFLGDDSAPLREDVRRMLDDLYRTIKEHGPFYGLIGYSEGATVAATLIVDDLKRRQAQGLEGSSFQCAVFFHGWPPLSTEGDSTLLLSDEVGEGLITIPTFHVVGASDPYLVGSMALFSICDADSAEMFDHGKGHMVPRDAVTVKELSDRLRAFWREMVEGE</sequence>